<accession>A0AAD3TU85</accession>
<dbReference type="SMART" id="SM01036">
    <property type="entry name" value="BP28CT"/>
    <property type="match status" value="1"/>
</dbReference>
<evidence type="ECO:0000256" key="4">
    <source>
        <dbReference type="ARBA" id="ARBA00022517"/>
    </source>
</evidence>
<comment type="function">
    <text evidence="8">Involved in nucleolar processing of pre-18S ribosomal RNA.</text>
</comment>
<dbReference type="GO" id="GO:0045943">
    <property type="term" value="P:positive regulation of transcription by RNA polymerase I"/>
    <property type="evidence" value="ECO:0007669"/>
    <property type="project" value="TreeGrafter"/>
</dbReference>
<proteinExistence type="inferred from homology"/>
<dbReference type="EMBL" id="BTCM01000003">
    <property type="protein sequence ID" value="GMK56611.1"/>
    <property type="molecule type" value="Genomic_DNA"/>
</dbReference>
<sequence>MPSALASQLANIASLDADRLTSRTGAPSSKSYLFPVAVAAEQDLDAVHALGLSGFEELLQLDSGMEAFEDELFSDASRRTDRMMLSTDENAALDVTLERCLRRLGRWIGIMAGGKCIEWLVRRFRVHEMNAEALLQTFLPYHDSQNFARMLAILSLPQSSPYHAPFAPLVKKAQPVPREYITNVVSSARDPSLRLLGNLVGGVQVALEESVTHRALLAFWSATLVDLIQRARTGAGGRMPEGVVKLLVEAFVNLLSAHKAGPEVNAAVYAPLVLLTRTVYLADEPFTAIADALLTPSTGADPGQRLLTTLVVLDQRKSFIGFSHDAAAHLTAIPKLGSLLVTAMEKYGFETAMQAIVSALGDDIGESKDVLTTIVDHTALPVSVVNVVAAKLLTAPADQHETARALLSVLKQRHPQAIDNLVREAGEVDPALVQWSSAETAFVDVHSADVSDRVSGVREMYAVAEAANLTSANAAELIKDDEDLKSAQTAIVARLRDTEPAVLEAIYAEPQLLLALLIGLNYVDIVAPTFVTVKVERDALNLHLAFIGAHLTKPEDERKVFEQLLLPNLLATEERRVFGPEQWPAVVKTCRLLDRVKGDIPLNASKDILVKFNQDLIKGLAGAIAASGDIGARVDTLVVTLTSTSRSARFLAALTLAHLVASAGGYQHVVAARSLAALETFLAGQALRDVEDIEEPLSDNLIKAVVGKTSAGKTQQRVYLALLTSAVAVPPSPNILTTWLGDVDVSSPEGQTCAIAQALYRWANSSNLSAAVAKHLLHSVFTQLGEDVLVFLASVWTSPVTISALRIAALRHAEAFVKAYASAKSTDFQLIIPAILIALQDDAKPVRQAAAVVLRAVSATPQSSNADIYALESIYGSRSDLTQLLKQSDLTKYLETITRALDEMVIDAGRLALVQGQQLDLQSKNGKKDMLYRRGVVDWLMSHVLGWRADSPRRSLLSSLDRAVNISCLQGALPLLQPLLDAGNDEEKWLKGLPGTHRAEYLELVFNSFNARNAAAVTSEEGEPWKFLLALLDKSAGTGLELRALSLQRMADGLFTDLRPTQKVEYLVKVIRTLQVLPVNDKFASKEILSQLALRTVEVSSTIQALLEPLEASHPRSKKIKHDDAADTTEEAVADLTVFVTSRNWKDLPGDASLVAVLMGALSAVLSKRQSIREGVDYLEQELLGGTLAQLEKIQDADEIMRARVGIEAIVKVIRASSNPRTAQRALLVASELARLIPDSVLHNVMPIFTFMGSSELQRDDAYSFGVVEKTVERIVPVMTASLKDKAATKHELYIQSLAFLSIFTDMAGRLPKHRTLPFFVHLVKSLGADDFLAPVCMLLATRDKADAIELPLSLATAFPPAVRTEALLEIVNEAASAIEDEGEDEAPTFLPTGEQTASSLLLLAGGFARGLLGKVCPQVSVEKIVRKLITLAPELGEDEASEHLEAALGSVMRLLSVDSFLEITAQILATDTEADINRSLDLFSQRLTLIKPELRQRSKSMATIISKSAALLGGSSGQHALRALECVVATAIPSEDSALAAIVNPVVKSARAADAEGAAGILTLLSVLVRRLGSRTIPFVQAILDACLSLIGSTEPLTAAAAFGALAALVETVPTFISSKQLVSLLGAAAAYRGADETASATLIGAAAKRVPTKTLIPVVMDLWKEIKGGEAAPTEAFFALLRHALRNADRKVLPGLTKQLFAFFLDVFDLRHRAAAKLELATVDRVETSAINSFLELVTKLSDAAFKPLFVRLYDWAVVDLSAGVSDEHVIARRVVLLHVMDGLMDRFRHLLTPYMATLLPLLDELLAAYKAGEVADYGLWALLLSVLAKSMDVDDGAYWTDAGLLKLLPAVVGQLSLADDELATAAAGVESPPAKTLAALAAATTSETTLKKVNDTVCLATRADEPKARMATLRALDAMWERHSDELIQFVPETVAEFLVELLEDENLEVEGLARKVLARIEGVTGSLKEYLE</sequence>
<dbReference type="GO" id="GO:0030515">
    <property type="term" value="F:snoRNA binding"/>
    <property type="evidence" value="ECO:0007669"/>
    <property type="project" value="TreeGrafter"/>
</dbReference>
<reference evidence="10" key="2">
    <citation type="submission" date="2023-06" db="EMBL/GenBank/DDBJ databases">
        <authorList>
            <person name="Kobayashi Y."/>
            <person name="Kayamori A."/>
            <person name="Aoki K."/>
            <person name="Shiwa Y."/>
            <person name="Fujita N."/>
            <person name="Sugita T."/>
            <person name="Iwasaki W."/>
            <person name="Tanaka N."/>
            <person name="Takashima M."/>
        </authorList>
    </citation>
    <scope>NUCLEOTIDE SEQUENCE</scope>
    <source>
        <strain evidence="10">HIS016</strain>
    </source>
</reference>
<comment type="subcellular location">
    <subcellularLocation>
        <location evidence="1 8">Nucleus</location>
        <location evidence="1 8">Nucleolus</location>
    </subcellularLocation>
</comment>
<dbReference type="Proteomes" id="UP001222932">
    <property type="component" value="Unassembled WGS sequence"/>
</dbReference>
<dbReference type="GO" id="GO:0030686">
    <property type="term" value="C:90S preribosome"/>
    <property type="evidence" value="ECO:0007669"/>
    <property type="project" value="TreeGrafter"/>
</dbReference>
<evidence type="ECO:0000256" key="3">
    <source>
        <dbReference type="ARBA" id="ARBA00015399"/>
    </source>
</evidence>
<comment type="similarity">
    <text evidence="2 8">Belongs to the HEATR1/UTP10 family.</text>
</comment>
<keyword evidence="6 8" id="KW-0539">Nucleus</keyword>
<dbReference type="InterPro" id="IPR022125">
    <property type="entry name" value="U3snoRNP10_N"/>
</dbReference>
<evidence type="ECO:0000256" key="1">
    <source>
        <dbReference type="ARBA" id="ARBA00004604"/>
    </source>
</evidence>
<keyword evidence="7 8" id="KW-0687">Ribonucleoprotein</keyword>
<keyword evidence="4 8" id="KW-0690">Ribosome biogenesis</keyword>
<comment type="caution">
    <text evidence="10">The sequence shown here is derived from an EMBL/GenBank/DDBJ whole genome shotgun (WGS) entry which is preliminary data.</text>
</comment>
<evidence type="ECO:0000256" key="7">
    <source>
        <dbReference type="ARBA" id="ARBA00023274"/>
    </source>
</evidence>
<dbReference type="Pfam" id="PF08146">
    <property type="entry name" value="BP28CT"/>
    <property type="match status" value="1"/>
</dbReference>
<evidence type="ECO:0000313" key="10">
    <source>
        <dbReference type="EMBL" id="GMK56611.1"/>
    </source>
</evidence>
<gene>
    <name evidence="10" type="primary">UTP10</name>
    <name evidence="10" type="ORF">CspeluHIS016_0304510</name>
</gene>
<dbReference type="InterPro" id="IPR012954">
    <property type="entry name" value="BP28_C_dom"/>
</dbReference>
<dbReference type="GO" id="GO:0032040">
    <property type="term" value="C:small-subunit processome"/>
    <property type="evidence" value="ECO:0007669"/>
    <property type="project" value="TreeGrafter"/>
</dbReference>
<dbReference type="PANTHER" id="PTHR13457">
    <property type="entry name" value="BAP28"/>
    <property type="match status" value="1"/>
</dbReference>
<evidence type="ECO:0000256" key="2">
    <source>
        <dbReference type="ARBA" id="ARBA00010559"/>
    </source>
</evidence>
<dbReference type="Gene3D" id="1.25.10.10">
    <property type="entry name" value="Leucine-rich Repeat Variant"/>
    <property type="match status" value="2"/>
</dbReference>
<keyword evidence="5 8" id="KW-0698">rRNA processing</keyword>
<comment type="subunit">
    <text evidence="8">Component of the ribosomal small subunit (SSU) processome.</text>
</comment>
<protein>
    <recommendedName>
        <fullName evidence="3 8">U3 small nucleolar RNA-associated protein 10</fullName>
    </recommendedName>
</protein>
<dbReference type="InterPro" id="IPR011989">
    <property type="entry name" value="ARM-like"/>
</dbReference>
<feature type="domain" description="BP28 C-terminal" evidence="9">
    <location>
        <begin position="1692"/>
        <end position="1841"/>
    </location>
</feature>
<dbReference type="PANTHER" id="PTHR13457:SF1">
    <property type="entry name" value="HEAT REPEAT-CONTAINING PROTEIN 1"/>
    <property type="match status" value="1"/>
</dbReference>
<keyword evidence="11" id="KW-1185">Reference proteome</keyword>
<evidence type="ECO:0000256" key="6">
    <source>
        <dbReference type="ARBA" id="ARBA00023242"/>
    </source>
</evidence>
<dbReference type="GO" id="GO:0000462">
    <property type="term" value="P:maturation of SSU-rRNA from tricistronic rRNA transcript (SSU-rRNA, 5.8S rRNA, LSU-rRNA)"/>
    <property type="evidence" value="ECO:0007669"/>
    <property type="project" value="TreeGrafter"/>
</dbReference>
<dbReference type="InterPro" id="IPR040191">
    <property type="entry name" value="UTP10"/>
</dbReference>
<evidence type="ECO:0000256" key="8">
    <source>
        <dbReference type="RuleBase" id="RU367065"/>
    </source>
</evidence>
<dbReference type="SUPFAM" id="SSF48371">
    <property type="entry name" value="ARM repeat"/>
    <property type="match status" value="1"/>
</dbReference>
<organism evidence="10 11">
    <name type="scientific">Cutaneotrichosporon spelunceum</name>
    <dbReference type="NCBI Taxonomy" id="1672016"/>
    <lineage>
        <taxon>Eukaryota</taxon>
        <taxon>Fungi</taxon>
        <taxon>Dikarya</taxon>
        <taxon>Basidiomycota</taxon>
        <taxon>Agaricomycotina</taxon>
        <taxon>Tremellomycetes</taxon>
        <taxon>Trichosporonales</taxon>
        <taxon>Trichosporonaceae</taxon>
        <taxon>Cutaneotrichosporon</taxon>
    </lineage>
</organism>
<dbReference type="GO" id="GO:0034455">
    <property type="term" value="C:t-UTP complex"/>
    <property type="evidence" value="ECO:0007669"/>
    <property type="project" value="TreeGrafter"/>
</dbReference>
<evidence type="ECO:0000313" key="11">
    <source>
        <dbReference type="Proteomes" id="UP001222932"/>
    </source>
</evidence>
<evidence type="ECO:0000259" key="9">
    <source>
        <dbReference type="SMART" id="SM01036"/>
    </source>
</evidence>
<reference evidence="10" key="1">
    <citation type="journal article" date="2023" name="BMC Genomics">
        <title>Chromosome-level genome assemblies of Cutaneotrichosporon spp. (Trichosporonales, Basidiomycota) reveal imbalanced evolution between nucleotide sequences and chromosome synteny.</title>
        <authorList>
            <person name="Kobayashi Y."/>
            <person name="Kayamori A."/>
            <person name="Aoki K."/>
            <person name="Shiwa Y."/>
            <person name="Matsutani M."/>
            <person name="Fujita N."/>
            <person name="Sugita T."/>
            <person name="Iwasaki W."/>
            <person name="Tanaka N."/>
            <person name="Takashima M."/>
        </authorList>
    </citation>
    <scope>NUCLEOTIDE SEQUENCE</scope>
    <source>
        <strain evidence="10">HIS016</strain>
    </source>
</reference>
<dbReference type="Pfam" id="PF12397">
    <property type="entry name" value="U3snoRNP10"/>
    <property type="match status" value="1"/>
</dbReference>
<name>A0AAD3TU85_9TREE</name>
<evidence type="ECO:0000256" key="5">
    <source>
        <dbReference type="ARBA" id="ARBA00022552"/>
    </source>
</evidence>
<dbReference type="InterPro" id="IPR016024">
    <property type="entry name" value="ARM-type_fold"/>
</dbReference>